<feature type="domain" description="RRM" evidence="3">
    <location>
        <begin position="39"/>
        <end position="114"/>
    </location>
</feature>
<dbReference type="CDD" id="cd12423">
    <property type="entry name" value="RRM3_PTBP1_like"/>
    <property type="match status" value="1"/>
</dbReference>
<dbReference type="GO" id="GO:0006397">
    <property type="term" value="P:mRNA processing"/>
    <property type="evidence" value="ECO:0007669"/>
    <property type="project" value="InterPro"/>
</dbReference>
<organism evidence="4">
    <name type="scientific">Schistocephalus solidus</name>
    <name type="common">Tapeworm</name>
    <dbReference type="NCBI Taxonomy" id="70667"/>
    <lineage>
        <taxon>Eukaryota</taxon>
        <taxon>Metazoa</taxon>
        <taxon>Spiralia</taxon>
        <taxon>Lophotrochozoa</taxon>
        <taxon>Platyhelminthes</taxon>
        <taxon>Cestoda</taxon>
        <taxon>Eucestoda</taxon>
        <taxon>Diphyllobothriidea</taxon>
        <taxon>Diphyllobothriidae</taxon>
        <taxon>Schistocephalus</taxon>
    </lineage>
</organism>
<dbReference type="Gene3D" id="3.30.70.330">
    <property type="match status" value="4"/>
</dbReference>
<feature type="compositionally biased region" description="Polar residues" evidence="2">
    <location>
        <begin position="431"/>
        <end position="442"/>
    </location>
</feature>
<dbReference type="EMBL" id="GEEE01003301">
    <property type="protein sequence ID" value="JAP59924.1"/>
    <property type="molecule type" value="Transcribed_RNA"/>
</dbReference>
<dbReference type="InterPro" id="IPR006536">
    <property type="entry name" value="HnRNP-L/PTB"/>
</dbReference>
<name>A0A0V0J464_SCHSO</name>
<dbReference type="PANTHER" id="PTHR15592">
    <property type="entry name" value="MATRIN 3/NUCLEAR PROTEIN 220-RELATED"/>
    <property type="match status" value="1"/>
</dbReference>
<keyword evidence="1" id="KW-0694">RNA-binding</keyword>
<dbReference type="GO" id="GO:0005634">
    <property type="term" value="C:nucleus"/>
    <property type="evidence" value="ECO:0007669"/>
    <property type="project" value="InterPro"/>
</dbReference>
<sequence length="568" mass="62267">MASADLRKRQLPLTDGLTIMDLEFRQEVKKVRTEEPQSRVLHLRGLPAEISEKEVAQFGVPFGLLQSMLLTKNGNAFLEFQSQTSATKMLEYYNTYNPPVIRGLGLLGVQYSKYAELNTTVSPSAMEGIMSANRLHATLSASDTSRCVLLVHIEQAPIVPLGYIHFYKIFRPFGEILKIVTFKASNVPQALIEFADPTFADVAKLQADGCAFTAGGLCRTNYSRQSTLEVHQENQFCRDFSKNPFTLESATDDPLQSTGTRAAPNLPTLQELASLSADVLCVFANDVIQAMQFVAAGHTGPELSTMRNQIGLLRSTLPVLSTGASTGSSVLGVDAPNRTMDLLRQLAPLVSPTAGTSVVIVSGLDEERTTPDILFTLFGVYGDVQRVKILYNKKNTALVQFTDARQADRAIYYLNGLPLFGGSLRVSHSKFPSINKSQNSQAGEDGGASESTDTSQDLTRDYAGSRLHRFRNANSRNAFNIYGPNTVLHVSGLPDDITEAELVQVFSQVSGHPVSGVKMFPNEKKMALVEFENIKDAIEGLIALDAYQIRPKCCMRVTFSKFPLKNTE</sequence>
<dbReference type="SMART" id="SM00360">
    <property type="entry name" value="RRM"/>
    <property type="match status" value="3"/>
</dbReference>
<feature type="domain" description="RRM" evidence="3">
    <location>
        <begin position="486"/>
        <end position="562"/>
    </location>
</feature>
<dbReference type="InterPro" id="IPR035979">
    <property type="entry name" value="RBD_domain_sf"/>
</dbReference>
<dbReference type="AlphaFoldDB" id="A0A0V0J464"/>
<protein>
    <submittedName>
        <fullName evidence="4">Polypyrimidine tract-binding protein 1</fullName>
    </submittedName>
</protein>
<dbReference type="SUPFAM" id="SSF54928">
    <property type="entry name" value="RNA-binding domain, RBD"/>
    <property type="match status" value="4"/>
</dbReference>
<reference evidence="4" key="1">
    <citation type="submission" date="2016-01" db="EMBL/GenBank/DDBJ databases">
        <title>Reference transcriptome for the parasite Schistocephalus solidus: insights into the molecular evolution of parasitism.</title>
        <authorList>
            <person name="Hebert F.O."/>
            <person name="Grambauer S."/>
            <person name="Barber I."/>
            <person name="Landry C.R."/>
            <person name="Aubin-Horth N."/>
        </authorList>
    </citation>
    <scope>NUCLEOTIDE SEQUENCE</scope>
</reference>
<proteinExistence type="predicted"/>
<feature type="region of interest" description="Disordered" evidence="2">
    <location>
        <begin position="431"/>
        <end position="457"/>
    </location>
</feature>
<feature type="domain" description="RRM" evidence="3">
    <location>
        <begin position="357"/>
        <end position="431"/>
    </location>
</feature>
<dbReference type="NCBIfam" id="TIGR01649">
    <property type="entry name" value="hnRNP-L_PTB"/>
    <property type="match status" value="1"/>
</dbReference>
<evidence type="ECO:0000256" key="1">
    <source>
        <dbReference type="PROSITE-ProRule" id="PRU00176"/>
    </source>
</evidence>
<dbReference type="InterPro" id="IPR000504">
    <property type="entry name" value="RRM_dom"/>
</dbReference>
<dbReference type="GO" id="GO:0003723">
    <property type="term" value="F:RNA binding"/>
    <property type="evidence" value="ECO:0007669"/>
    <property type="project" value="UniProtKB-UniRule"/>
</dbReference>
<dbReference type="Pfam" id="PF13893">
    <property type="entry name" value="RRM_5"/>
    <property type="match status" value="1"/>
</dbReference>
<dbReference type="PROSITE" id="PS50102">
    <property type="entry name" value="RRM"/>
    <property type="match status" value="3"/>
</dbReference>
<accession>A0A0V0J464</accession>
<dbReference type="Pfam" id="PF22976">
    <property type="entry name" value="RRM_10"/>
    <property type="match status" value="1"/>
</dbReference>
<evidence type="ECO:0000259" key="3">
    <source>
        <dbReference type="PROSITE" id="PS50102"/>
    </source>
</evidence>
<evidence type="ECO:0000313" key="4">
    <source>
        <dbReference type="EMBL" id="JAP59924.1"/>
    </source>
</evidence>
<dbReference type="InterPro" id="IPR055204">
    <property type="entry name" value="HNRNPL_RRM"/>
</dbReference>
<evidence type="ECO:0000256" key="2">
    <source>
        <dbReference type="SAM" id="MobiDB-lite"/>
    </source>
</evidence>
<gene>
    <name evidence="4" type="primary">PTBP1</name>
    <name evidence="4" type="ORF">TR132443</name>
</gene>
<dbReference type="InterPro" id="IPR012677">
    <property type="entry name" value="Nucleotide-bd_a/b_plait_sf"/>
</dbReference>